<dbReference type="EMBL" id="JACXAE010000117">
    <property type="protein sequence ID" value="MBD2777695.1"/>
    <property type="molecule type" value="Genomic_DNA"/>
</dbReference>
<dbReference type="Proteomes" id="UP000629098">
    <property type="component" value="Unassembled WGS sequence"/>
</dbReference>
<dbReference type="GO" id="GO:0008194">
    <property type="term" value="F:UDP-glycosyltransferase activity"/>
    <property type="evidence" value="ECO:0007669"/>
    <property type="project" value="InterPro"/>
</dbReference>
<dbReference type="RefSeq" id="WP_190836765.1">
    <property type="nucleotide sequence ID" value="NZ_CAWPPI010000117.1"/>
</dbReference>
<dbReference type="PANTHER" id="PTHR48050">
    <property type="entry name" value="STEROL 3-BETA-GLUCOSYLTRANSFERASE"/>
    <property type="match status" value="1"/>
</dbReference>
<proteinExistence type="predicted"/>
<sequence>MTHFGIICPASTGHLNTMFPIGRELQKRGHRVTLVGVLDVQSKALEAGFEFRAIAESESPVGTTAQSLAQLGELNGQAALRYTITFFTQATALLLLYAPDAIKDAGIEALLVDQTISGGGTVAEFLQIPFVTVCSAVVLNQENSVPPFFTNWSYNPAWWARLRNQVAYSQLRRIRKPIQQVINEYRQERKLPIHSHPRESYSKLAIISQQPAEFEFPRQNLPQWFHFTGPYHDFTGRPRVDFPLEKLTGQPLIYASMGTVQNRLQYIFRDIASACVGLDAQLVISLGGSASPETFSDLPGSPLVVGYAPQLKLLKKATLTITHAGLNTTLESLSNGVPMVAIPVANDQPGVAARIAWTGCGEAVPVARVNVPKLRDAIQRVLKEDSYKKNALRLQEAISRAGGVSRASDIIEQAVSTGKPVLAPTQ</sequence>
<dbReference type="InterPro" id="IPR002213">
    <property type="entry name" value="UDP_glucos_trans"/>
</dbReference>
<evidence type="ECO:0000313" key="1">
    <source>
        <dbReference type="EMBL" id="MBD2777695.1"/>
    </source>
</evidence>
<protein>
    <submittedName>
        <fullName evidence="1">Glycosyltransferase</fullName>
    </submittedName>
</protein>
<dbReference type="InterPro" id="IPR050426">
    <property type="entry name" value="Glycosyltransferase_28"/>
</dbReference>
<evidence type="ECO:0000313" key="2">
    <source>
        <dbReference type="Proteomes" id="UP000629098"/>
    </source>
</evidence>
<dbReference type="Pfam" id="PF00201">
    <property type="entry name" value="UDPGT"/>
    <property type="match status" value="1"/>
</dbReference>
<dbReference type="CDD" id="cd03784">
    <property type="entry name" value="GT1_Gtf-like"/>
    <property type="match status" value="1"/>
</dbReference>
<reference evidence="1" key="1">
    <citation type="submission" date="2020-09" db="EMBL/GenBank/DDBJ databases">
        <title>Iningainema tapete sp. nov. (Scytonemataceae, Cyanobacteria) from greenhouses in central Florida (USA) produces two types of nodularin with biosynthetic potential for microcystin-LR and anabaenopeptins.</title>
        <authorList>
            <person name="Berthold D.E."/>
            <person name="Lefler F.W."/>
            <person name="Huang I.-S."/>
            <person name="Abdulla H."/>
            <person name="Zimba P.V."/>
            <person name="Laughinghouse H.D. IV."/>
        </authorList>
    </citation>
    <scope>NUCLEOTIDE SEQUENCE</scope>
    <source>
        <strain evidence="1">BLCCT55</strain>
    </source>
</reference>
<organism evidence="1 2">
    <name type="scientific">Iningainema tapete BLCC-T55</name>
    <dbReference type="NCBI Taxonomy" id="2748662"/>
    <lineage>
        <taxon>Bacteria</taxon>
        <taxon>Bacillati</taxon>
        <taxon>Cyanobacteriota</taxon>
        <taxon>Cyanophyceae</taxon>
        <taxon>Nostocales</taxon>
        <taxon>Scytonemataceae</taxon>
        <taxon>Iningainema tapete</taxon>
    </lineage>
</organism>
<dbReference type="Gene3D" id="3.40.50.2000">
    <property type="entry name" value="Glycogen Phosphorylase B"/>
    <property type="match status" value="2"/>
</dbReference>
<keyword evidence="2" id="KW-1185">Reference proteome</keyword>
<dbReference type="FunFam" id="3.40.50.2000:FF:000072">
    <property type="entry name" value="Glycosyl transferase"/>
    <property type="match status" value="1"/>
</dbReference>
<gene>
    <name evidence="1" type="ORF">ICL16_38060</name>
</gene>
<dbReference type="SUPFAM" id="SSF53756">
    <property type="entry name" value="UDP-Glycosyltransferase/glycogen phosphorylase"/>
    <property type="match status" value="1"/>
</dbReference>
<dbReference type="GO" id="GO:0017000">
    <property type="term" value="P:antibiotic biosynthetic process"/>
    <property type="evidence" value="ECO:0007669"/>
    <property type="project" value="UniProtKB-ARBA"/>
</dbReference>
<comment type="caution">
    <text evidence="1">The sequence shown here is derived from an EMBL/GenBank/DDBJ whole genome shotgun (WGS) entry which is preliminary data.</text>
</comment>
<dbReference type="GO" id="GO:0016758">
    <property type="term" value="F:hexosyltransferase activity"/>
    <property type="evidence" value="ECO:0007669"/>
    <property type="project" value="UniProtKB-ARBA"/>
</dbReference>
<dbReference type="AlphaFoldDB" id="A0A8J6XIX2"/>
<dbReference type="PANTHER" id="PTHR48050:SF13">
    <property type="entry name" value="STEROL 3-BETA-GLUCOSYLTRANSFERASE UGT80A2"/>
    <property type="match status" value="1"/>
</dbReference>
<name>A0A8J6XIX2_9CYAN</name>
<accession>A0A8J6XIX2</accession>